<accession>A0A8H3B134</accession>
<name>A0A8H3B134_9AGAM</name>
<proteinExistence type="predicted"/>
<organism evidence="1 2">
    <name type="scientific">Rhizoctonia solani</name>
    <dbReference type="NCBI Taxonomy" id="456999"/>
    <lineage>
        <taxon>Eukaryota</taxon>
        <taxon>Fungi</taxon>
        <taxon>Dikarya</taxon>
        <taxon>Basidiomycota</taxon>
        <taxon>Agaricomycotina</taxon>
        <taxon>Agaricomycetes</taxon>
        <taxon>Cantharellales</taxon>
        <taxon>Ceratobasidiaceae</taxon>
        <taxon>Rhizoctonia</taxon>
    </lineage>
</organism>
<dbReference type="Proteomes" id="UP000663850">
    <property type="component" value="Unassembled WGS sequence"/>
</dbReference>
<gene>
    <name evidence="1" type="ORF">RDB_LOCUS35071</name>
</gene>
<dbReference type="EMBL" id="CAJMWZ010001948">
    <property type="protein sequence ID" value="CAE6445383.1"/>
    <property type="molecule type" value="Genomic_DNA"/>
</dbReference>
<dbReference type="AlphaFoldDB" id="A0A8H3B134"/>
<evidence type="ECO:0000313" key="1">
    <source>
        <dbReference type="EMBL" id="CAE6445383.1"/>
    </source>
</evidence>
<protein>
    <submittedName>
        <fullName evidence="1">Uncharacterized protein</fullName>
    </submittedName>
</protein>
<sequence length="209" mass="23279">MTHRARALRADPKLTKQETAACVEIAESADELLVQVRELPGYQGFLEPDPLRNARGLAKYGHSEVRVSAVLGLNLEKARKMVRNMKSVLGQAGLSTREVNPDSLDVIPAEESTERGFSTHARVPLLQYIVNKLESILSTLWNTIDLIKEIFQLERNGNSKVYLYPTGPLSNLAIHAACNREESLLHYASASYIPSLQHFAFLPCKTKPL</sequence>
<comment type="caution">
    <text evidence="1">The sequence shown here is derived from an EMBL/GenBank/DDBJ whole genome shotgun (WGS) entry which is preliminary data.</text>
</comment>
<reference evidence="1" key="1">
    <citation type="submission" date="2021-01" db="EMBL/GenBank/DDBJ databases">
        <authorList>
            <person name="Kaushik A."/>
        </authorList>
    </citation>
    <scope>NUCLEOTIDE SEQUENCE</scope>
    <source>
        <strain evidence="1">Type strain: AG8-Rh-89/</strain>
    </source>
</reference>
<evidence type="ECO:0000313" key="2">
    <source>
        <dbReference type="Proteomes" id="UP000663850"/>
    </source>
</evidence>